<dbReference type="EMBL" id="QCYY01002528">
    <property type="protein sequence ID" value="ROT69702.1"/>
    <property type="molecule type" value="Genomic_DNA"/>
</dbReference>
<reference evidence="10 11" key="2">
    <citation type="submission" date="2019-01" db="EMBL/GenBank/DDBJ databases">
        <title>The decoding of complex shrimp genome reveals the adaptation for benthos swimmer, frequently molting mechanism and breeding impact on genome.</title>
        <authorList>
            <person name="Sun Y."/>
            <person name="Gao Y."/>
            <person name="Yu Y."/>
        </authorList>
    </citation>
    <scope>NUCLEOTIDE SEQUENCE [LARGE SCALE GENOMIC DNA]</scope>
    <source>
        <tissue evidence="10">Muscle</tissue>
    </source>
</reference>
<comment type="subcellular location">
    <subcellularLocation>
        <location evidence="1">Nucleus</location>
    </subcellularLocation>
</comment>
<keyword evidence="4" id="KW-0235">DNA replication</keyword>
<evidence type="ECO:0000313" key="11">
    <source>
        <dbReference type="Proteomes" id="UP000283509"/>
    </source>
</evidence>
<proteinExistence type="inferred from homology"/>
<evidence type="ECO:0000313" key="10">
    <source>
        <dbReference type="EMBL" id="ROT69702.1"/>
    </source>
</evidence>
<organism evidence="10 11">
    <name type="scientific">Penaeus vannamei</name>
    <name type="common">Whiteleg shrimp</name>
    <name type="synonym">Litopenaeus vannamei</name>
    <dbReference type="NCBI Taxonomy" id="6689"/>
    <lineage>
        <taxon>Eukaryota</taxon>
        <taxon>Metazoa</taxon>
        <taxon>Ecdysozoa</taxon>
        <taxon>Arthropoda</taxon>
        <taxon>Crustacea</taxon>
        <taxon>Multicrustacea</taxon>
        <taxon>Malacostraca</taxon>
        <taxon>Eumalacostraca</taxon>
        <taxon>Eucarida</taxon>
        <taxon>Decapoda</taxon>
        <taxon>Dendrobranchiata</taxon>
        <taxon>Penaeoidea</taxon>
        <taxon>Penaeidae</taxon>
        <taxon>Penaeus</taxon>
    </lineage>
</organism>
<reference evidence="10 11" key="1">
    <citation type="submission" date="2018-04" db="EMBL/GenBank/DDBJ databases">
        <authorList>
            <person name="Zhang X."/>
            <person name="Yuan J."/>
            <person name="Li F."/>
            <person name="Xiang J."/>
        </authorList>
    </citation>
    <scope>NUCLEOTIDE SEQUENCE [LARGE SCALE GENOMIC DNA]</scope>
    <source>
        <tissue evidence="10">Muscle</tissue>
    </source>
</reference>
<evidence type="ECO:0000256" key="4">
    <source>
        <dbReference type="ARBA" id="ARBA00022705"/>
    </source>
</evidence>
<dbReference type="PANTHER" id="PTHR21206:SF0">
    <property type="entry name" value="DNA REPLICATION COMPLEX GINS PROTEIN SLD5"/>
    <property type="match status" value="1"/>
</dbReference>
<evidence type="ECO:0000256" key="5">
    <source>
        <dbReference type="ARBA" id="ARBA00023242"/>
    </source>
</evidence>
<protein>
    <recommendedName>
        <fullName evidence="3">DNA replication complex GINS protein SLD5</fullName>
    </recommendedName>
    <alternativeName>
        <fullName evidence="6">GINS complex subunit 4</fullName>
    </alternativeName>
</protein>
<dbReference type="InterPro" id="IPR008591">
    <property type="entry name" value="GINS_Sld5"/>
</dbReference>
<evidence type="ECO:0000256" key="3">
    <source>
        <dbReference type="ARBA" id="ARBA00014804"/>
    </source>
</evidence>
<evidence type="ECO:0000259" key="9">
    <source>
        <dbReference type="Pfam" id="PF16922"/>
    </source>
</evidence>
<evidence type="ECO:0000256" key="2">
    <source>
        <dbReference type="ARBA" id="ARBA00008187"/>
    </source>
</evidence>
<evidence type="ECO:0000256" key="6">
    <source>
        <dbReference type="ARBA" id="ARBA00030869"/>
    </source>
</evidence>
<accession>A0A3R7Q6B5</accession>
<keyword evidence="5" id="KW-0539">Nucleus</keyword>
<dbReference type="Gene3D" id="3.40.5.60">
    <property type="match status" value="1"/>
</dbReference>
<dbReference type="STRING" id="6689.A0A3R7Q6B5"/>
<dbReference type="Proteomes" id="UP000283509">
    <property type="component" value="Unassembled WGS sequence"/>
</dbReference>
<dbReference type="GO" id="GO:0006261">
    <property type="term" value="P:DNA-templated DNA replication"/>
    <property type="evidence" value="ECO:0007669"/>
    <property type="project" value="InterPro"/>
</dbReference>
<dbReference type="Gene3D" id="1.20.58.1030">
    <property type="match status" value="1"/>
</dbReference>
<dbReference type="AlphaFoldDB" id="A0A3R7Q6B5"/>
<dbReference type="GO" id="GO:0000811">
    <property type="term" value="C:GINS complex"/>
    <property type="evidence" value="ECO:0007669"/>
    <property type="project" value="TreeGrafter"/>
</dbReference>
<dbReference type="InterPro" id="IPR031633">
    <property type="entry name" value="SLD5_C"/>
</dbReference>
<dbReference type="InterPro" id="IPR038749">
    <property type="entry name" value="Sld5_GINS_A"/>
</dbReference>
<evidence type="ECO:0000259" key="8">
    <source>
        <dbReference type="Pfam" id="PF05916"/>
    </source>
</evidence>
<keyword evidence="11" id="KW-1185">Reference proteome</keyword>
<gene>
    <name evidence="10" type="ORF">C7M84_012085</name>
</gene>
<dbReference type="FunFam" id="3.40.5.60:FF:000001">
    <property type="entry name" value="DNA replication complex GINS protein SLD5"/>
    <property type="match status" value="1"/>
</dbReference>
<sequence length="318" mass="36128">MRTNEDSSLWCGWCRITGLGRGCHACASRSPGRRSCGWRRPLNLGFRGFVTSGRWCHIFVVLRSPSLSLYPWTSTPSPLSPSHPSSLLLSSPPTLLELNYSSPSLQLLTPSPSQSLRSASPRPSRSPAWMTERMSPTLESHQSELVDCMLDQINQMTENLKRCKKHDFRLAIHKMEIDRIRYMISSYLRTRLEKIEKFTHYLLEKEGRVTDESLATLSPAEVNYAKEYASNLESHFQTLILQHVPENLRAFDPNKMSVKPNLDSYVFLKVKETTPGVLIEDDTGEGRDEEVDLDEGGQHLMRYKSVSHLLHNGAISLI</sequence>
<comment type="caution">
    <text evidence="10">The sequence shown here is derived from an EMBL/GenBank/DDBJ whole genome shotgun (WGS) entry which is preliminary data.</text>
</comment>
<feature type="compositionally biased region" description="Low complexity" evidence="7">
    <location>
        <begin position="107"/>
        <end position="127"/>
    </location>
</feature>
<feature type="region of interest" description="Disordered" evidence="7">
    <location>
        <begin position="107"/>
        <end position="130"/>
    </location>
</feature>
<dbReference type="CDD" id="cd11711">
    <property type="entry name" value="GINS_A_Sld5"/>
    <property type="match status" value="1"/>
</dbReference>
<evidence type="ECO:0000256" key="7">
    <source>
        <dbReference type="SAM" id="MobiDB-lite"/>
    </source>
</evidence>
<comment type="similarity">
    <text evidence="2">Belongs to the GINS4/SLD5 family.</text>
</comment>
<dbReference type="PANTHER" id="PTHR21206">
    <property type="entry name" value="SLD5 PROTEIN"/>
    <property type="match status" value="1"/>
</dbReference>
<feature type="domain" description="DNA replication complex GINS protein SLD5 C-terminal" evidence="9">
    <location>
        <begin position="260"/>
        <end position="318"/>
    </location>
</feature>
<dbReference type="CDD" id="cd21692">
    <property type="entry name" value="GINS_B_Sld5"/>
    <property type="match status" value="1"/>
</dbReference>
<feature type="domain" description="GINS subunit" evidence="8">
    <location>
        <begin position="164"/>
        <end position="238"/>
    </location>
</feature>
<name>A0A3R7Q6B5_PENVA</name>
<dbReference type="InterPro" id="IPR036224">
    <property type="entry name" value="GINS_bundle-like_dom_sf"/>
</dbReference>
<dbReference type="SUPFAM" id="SSF158573">
    <property type="entry name" value="GINS helical bundle-like"/>
    <property type="match status" value="1"/>
</dbReference>
<dbReference type="InterPro" id="IPR021151">
    <property type="entry name" value="GINS_A"/>
</dbReference>
<evidence type="ECO:0000256" key="1">
    <source>
        <dbReference type="ARBA" id="ARBA00004123"/>
    </source>
</evidence>
<dbReference type="SUPFAM" id="SSF160059">
    <property type="entry name" value="PriA/YqbF domain"/>
    <property type="match status" value="1"/>
</dbReference>
<dbReference type="OrthoDB" id="338231at2759"/>
<dbReference type="GO" id="GO:0000727">
    <property type="term" value="P:double-strand break repair via break-induced replication"/>
    <property type="evidence" value="ECO:0007669"/>
    <property type="project" value="TreeGrafter"/>
</dbReference>
<dbReference type="Pfam" id="PF05916">
    <property type="entry name" value="Sld5"/>
    <property type="match status" value="1"/>
</dbReference>
<dbReference type="Pfam" id="PF16922">
    <property type="entry name" value="SLD5_C"/>
    <property type="match status" value="1"/>
</dbReference>